<organism evidence="1 2">
    <name type="scientific">Cystoisospora suis</name>
    <dbReference type="NCBI Taxonomy" id="483139"/>
    <lineage>
        <taxon>Eukaryota</taxon>
        <taxon>Sar</taxon>
        <taxon>Alveolata</taxon>
        <taxon>Apicomplexa</taxon>
        <taxon>Conoidasida</taxon>
        <taxon>Coccidia</taxon>
        <taxon>Eucoccidiorida</taxon>
        <taxon>Eimeriorina</taxon>
        <taxon>Sarcocystidae</taxon>
        <taxon>Cystoisospora</taxon>
    </lineage>
</organism>
<protein>
    <submittedName>
        <fullName evidence="1">Uncharacterized protein</fullName>
    </submittedName>
</protein>
<comment type="caution">
    <text evidence="1">The sequence shown here is derived from an EMBL/GenBank/DDBJ whole genome shotgun (WGS) entry which is preliminary data.</text>
</comment>
<dbReference type="GeneID" id="94429745"/>
<dbReference type="VEuPathDB" id="ToxoDB:CSUI_006371"/>
<dbReference type="Proteomes" id="UP000221165">
    <property type="component" value="Unassembled WGS sequence"/>
</dbReference>
<accession>A0A2C6KQJ4</accession>
<name>A0A2C6KQJ4_9APIC</name>
<keyword evidence="2" id="KW-1185">Reference proteome</keyword>
<reference evidence="1 2" key="1">
    <citation type="journal article" date="2017" name="Int. J. Parasitol.">
        <title>The genome of the protozoan parasite Cystoisospora suis and a reverse vaccinology approach to identify vaccine candidates.</title>
        <authorList>
            <person name="Palmieri N."/>
            <person name="Shrestha A."/>
            <person name="Ruttkowski B."/>
            <person name="Beck T."/>
            <person name="Vogl C."/>
            <person name="Tomley F."/>
            <person name="Blake D.P."/>
            <person name="Joachim A."/>
        </authorList>
    </citation>
    <scope>NUCLEOTIDE SEQUENCE [LARGE SCALE GENOMIC DNA]</scope>
    <source>
        <strain evidence="1 2">Wien I</strain>
    </source>
</reference>
<dbReference type="AlphaFoldDB" id="A0A2C6KQJ4"/>
<dbReference type="EMBL" id="MIGC01003211">
    <property type="protein sequence ID" value="PHJ19797.1"/>
    <property type="molecule type" value="Genomic_DNA"/>
</dbReference>
<evidence type="ECO:0000313" key="2">
    <source>
        <dbReference type="Proteomes" id="UP000221165"/>
    </source>
</evidence>
<sequence length="63" mass="7040">MRGRDVWLGPALRQTPPLLCLDFLCSSASWGEGILYFLQGRRANHVIGLPRLAEWAVNFLEGA</sequence>
<evidence type="ECO:0000313" key="1">
    <source>
        <dbReference type="EMBL" id="PHJ19797.1"/>
    </source>
</evidence>
<proteinExistence type="predicted"/>
<gene>
    <name evidence="1" type="ORF">CSUI_006371</name>
</gene>
<dbReference type="RefSeq" id="XP_067921491.1">
    <property type="nucleotide sequence ID" value="XM_068066534.1"/>
</dbReference>